<evidence type="ECO:0000256" key="5">
    <source>
        <dbReference type="ARBA" id="ARBA00023254"/>
    </source>
</evidence>
<dbReference type="AlphaFoldDB" id="A0A0K0DCL8"/>
<evidence type="ECO:0000256" key="2">
    <source>
        <dbReference type="ARBA" id="ARBA00004286"/>
    </source>
</evidence>
<sequence>MFKFKFRAHSHADFLAVIHLIPLPDRSGLKLLRAWAATFPDNIGNISQSTMFITRCIYVAFSHVLACRKLLPDNTFKKRNIDGMFYKDQFCKLRAYVMNSSEVLGARLVEKFRGVTIAIEQRYLRELTLVVSGTEEDLNDAIEMYTWRMRYDIDGEPEAELRQPDGTVMARLQFKGMEYLKKQTTELLLMLRALCGSALTSLPAGATSALRITYTDRTPKGYQAPGFHRSPDDPVLRPDARQVKLATLQTEYHGASVIVQSVFIKDEYVHKMRLREQLKLCNLNDSLNNSFQKEADEGDGAHRSVNNDTIERISEATLQQVIYNAYAGFPGMAVDRGSVADLDSSNITTPTEDYTRRSRRGRHAVKKEPCKPVYGPSGSPASATSQVVNVSTPPNKNPVIDPNQTPLSGKTPGVSNCARVTPKEPPSMGIE</sequence>
<feature type="compositionally biased region" description="Polar residues" evidence="6">
    <location>
        <begin position="343"/>
        <end position="352"/>
    </location>
</feature>
<feature type="compositionally biased region" description="Polar residues" evidence="6">
    <location>
        <begin position="379"/>
        <end position="394"/>
    </location>
</feature>
<dbReference type="PANTHER" id="PTHR48225:SF7">
    <property type="entry name" value="MEIOSIS-SPECIFIC PROTEIN HOP1"/>
    <property type="match status" value="1"/>
</dbReference>
<dbReference type="SUPFAM" id="SSF56019">
    <property type="entry name" value="The spindle assembly checkpoint protein mad2"/>
    <property type="match status" value="1"/>
</dbReference>
<dbReference type="InterPro" id="IPR036570">
    <property type="entry name" value="HORMA_dom_sf"/>
</dbReference>
<evidence type="ECO:0000259" key="7">
    <source>
        <dbReference type="PROSITE" id="PS50815"/>
    </source>
</evidence>
<proteinExistence type="predicted"/>
<feature type="region of interest" description="Disordered" evidence="6">
    <location>
        <begin position="341"/>
        <end position="431"/>
    </location>
</feature>
<organism evidence="8 9">
    <name type="scientific">Angiostrongylus cantonensis</name>
    <name type="common">Rat lungworm</name>
    <dbReference type="NCBI Taxonomy" id="6313"/>
    <lineage>
        <taxon>Eukaryota</taxon>
        <taxon>Metazoa</taxon>
        <taxon>Ecdysozoa</taxon>
        <taxon>Nematoda</taxon>
        <taxon>Chromadorea</taxon>
        <taxon>Rhabditida</taxon>
        <taxon>Rhabditina</taxon>
        <taxon>Rhabditomorpha</taxon>
        <taxon>Strongyloidea</taxon>
        <taxon>Metastrongylidae</taxon>
        <taxon>Angiostrongylus</taxon>
    </lineage>
</organism>
<keyword evidence="5" id="KW-0469">Meiosis</keyword>
<evidence type="ECO:0000313" key="8">
    <source>
        <dbReference type="Proteomes" id="UP000035642"/>
    </source>
</evidence>
<accession>A0A0K0DCL8</accession>
<dbReference type="InterPro" id="IPR051294">
    <property type="entry name" value="HORMA_MeioticProgression"/>
</dbReference>
<feature type="domain" description="HORMA" evidence="7">
    <location>
        <begin position="47"/>
        <end position="259"/>
    </location>
</feature>
<keyword evidence="3" id="KW-0158">Chromosome</keyword>
<dbReference type="Pfam" id="PF02301">
    <property type="entry name" value="HORMA"/>
    <property type="match status" value="1"/>
</dbReference>
<dbReference type="InterPro" id="IPR003511">
    <property type="entry name" value="HORMA_dom"/>
</dbReference>
<evidence type="ECO:0000256" key="3">
    <source>
        <dbReference type="ARBA" id="ARBA00022454"/>
    </source>
</evidence>
<dbReference type="WBParaSite" id="ACAC_0000833301-mRNA-1">
    <property type="protein sequence ID" value="ACAC_0000833301-mRNA-1"/>
    <property type="gene ID" value="ACAC_0000833301"/>
</dbReference>
<protein>
    <submittedName>
        <fullName evidence="9">HORMA domain-containing protein</fullName>
    </submittedName>
</protein>
<keyword evidence="8" id="KW-1185">Reference proteome</keyword>
<dbReference type="GO" id="GO:0051321">
    <property type="term" value="P:meiotic cell cycle"/>
    <property type="evidence" value="ECO:0007669"/>
    <property type="project" value="UniProtKB-KW"/>
</dbReference>
<keyword evidence="4" id="KW-0539">Nucleus</keyword>
<evidence type="ECO:0000256" key="1">
    <source>
        <dbReference type="ARBA" id="ARBA00004123"/>
    </source>
</evidence>
<dbReference type="GO" id="GO:0005634">
    <property type="term" value="C:nucleus"/>
    <property type="evidence" value="ECO:0007669"/>
    <property type="project" value="UniProtKB-SubCell"/>
</dbReference>
<comment type="subcellular location">
    <subcellularLocation>
        <location evidence="2">Chromosome</location>
    </subcellularLocation>
    <subcellularLocation>
        <location evidence="1">Nucleus</location>
    </subcellularLocation>
</comment>
<name>A0A0K0DCL8_ANGCA</name>
<evidence type="ECO:0000313" key="9">
    <source>
        <dbReference type="WBParaSite" id="ACAC_0000833301-mRNA-1"/>
    </source>
</evidence>
<dbReference type="PANTHER" id="PTHR48225">
    <property type="entry name" value="HORMA DOMAIN-CONTAINING PROTEIN 1"/>
    <property type="match status" value="1"/>
</dbReference>
<dbReference type="GO" id="GO:0005694">
    <property type="term" value="C:chromosome"/>
    <property type="evidence" value="ECO:0007669"/>
    <property type="project" value="UniProtKB-SubCell"/>
</dbReference>
<dbReference type="PROSITE" id="PS50815">
    <property type="entry name" value="HORMA"/>
    <property type="match status" value="1"/>
</dbReference>
<dbReference type="Proteomes" id="UP000035642">
    <property type="component" value="Unassembled WGS sequence"/>
</dbReference>
<evidence type="ECO:0000256" key="4">
    <source>
        <dbReference type="ARBA" id="ARBA00023242"/>
    </source>
</evidence>
<reference evidence="8" key="1">
    <citation type="submission" date="2012-09" db="EMBL/GenBank/DDBJ databases">
        <authorList>
            <person name="Martin A.A."/>
        </authorList>
    </citation>
    <scope>NUCLEOTIDE SEQUENCE</scope>
</reference>
<evidence type="ECO:0000256" key="6">
    <source>
        <dbReference type="SAM" id="MobiDB-lite"/>
    </source>
</evidence>
<reference evidence="9" key="2">
    <citation type="submission" date="2017-02" db="UniProtKB">
        <authorList>
            <consortium name="WormBaseParasite"/>
        </authorList>
    </citation>
    <scope>IDENTIFICATION</scope>
</reference>
<dbReference type="Gene3D" id="3.30.900.10">
    <property type="entry name" value="HORMA domain"/>
    <property type="match status" value="1"/>
</dbReference>
<dbReference type="STRING" id="6313.A0A0K0DCL8"/>